<organism evidence="3 4">
    <name type="scientific">Centaurea solstitialis</name>
    <name type="common">yellow star-thistle</name>
    <dbReference type="NCBI Taxonomy" id="347529"/>
    <lineage>
        <taxon>Eukaryota</taxon>
        <taxon>Viridiplantae</taxon>
        <taxon>Streptophyta</taxon>
        <taxon>Embryophyta</taxon>
        <taxon>Tracheophyta</taxon>
        <taxon>Spermatophyta</taxon>
        <taxon>Magnoliopsida</taxon>
        <taxon>eudicotyledons</taxon>
        <taxon>Gunneridae</taxon>
        <taxon>Pentapetalae</taxon>
        <taxon>asterids</taxon>
        <taxon>campanulids</taxon>
        <taxon>Asterales</taxon>
        <taxon>Asteraceae</taxon>
        <taxon>Carduoideae</taxon>
        <taxon>Cardueae</taxon>
        <taxon>Centaureinae</taxon>
        <taxon>Centaurea</taxon>
    </lineage>
</organism>
<dbReference type="PANTHER" id="PTHR35488">
    <property type="entry name" value="OS05G0358900 PROTEIN-RELATED"/>
    <property type="match status" value="1"/>
</dbReference>
<dbReference type="Proteomes" id="UP001172457">
    <property type="component" value="Chromosome 1"/>
</dbReference>
<proteinExistence type="predicted"/>
<dbReference type="EMBL" id="JARYMX010000001">
    <property type="protein sequence ID" value="KAJ9568460.1"/>
    <property type="molecule type" value="Genomic_DNA"/>
</dbReference>
<evidence type="ECO:0000313" key="3">
    <source>
        <dbReference type="EMBL" id="KAJ9568460.1"/>
    </source>
</evidence>
<dbReference type="AlphaFoldDB" id="A0AA38WUB0"/>
<evidence type="ECO:0000313" key="4">
    <source>
        <dbReference type="Proteomes" id="UP001172457"/>
    </source>
</evidence>
<sequence length="200" mass="23039">MPTKHLLSCQDHLLENESLQTFFLLHISCFCFCNFIKINICIYFLLYSRTKMSKSPHKYEYDPHLEFAQFLKEAKTHACQQESLHVTGKDQLSGATKLNNKSWKSSIFSWLKANKKKSSHKKVIQEEPPPPSKSSPKIRPSYVSGPINRISADRPKRPTSGPLISTLFKTKEEFQRPYISLGKINNSRDVNPYGPIYMVT</sequence>
<protein>
    <submittedName>
        <fullName evidence="3">Uncharacterized protein</fullName>
    </submittedName>
</protein>
<name>A0AA38WUB0_9ASTR</name>
<keyword evidence="4" id="KW-1185">Reference proteome</keyword>
<accession>A0AA38WUB0</accession>
<dbReference type="PANTHER" id="PTHR35488:SF4">
    <property type="entry name" value="DUF4005 DOMAIN-CONTAINING PROTEIN"/>
    <property type="match status" value="1"/>
</dbReference>
<gene>
    <name evidence="3" type="ORF">OSB04_004426</name>
</gene>
<keyword evidence="2" id="KW-0812">Transmembrane</keyword>
<feature type="region of interest" description="Disordered" evidence="1">
    <location>
        <begin position="118"/>
        <end position="163"/>
    </location>
</feature>
<reference evidence="3" key="1">
    <citation type="submission" date="2023-03" db="EMBL/GenBank/DDBJ databases">
        <title>Chromosome-scale reference genome and RAD-based genetic map of yellow starthistle (Centaurea solstitialis) reveal putative structural variation and QTLs associated with invader traits.</title>
        <authorList>
            <person name="Reatini B."/>
            <person name="Cang F.A."/>
            <person name="Jiang Q."/>
            <person name="Mckibben M.T.W."/>
            <person name="Barker M.S."/>
            <person name="Rieseberg L.H."/>
            <person name="Dlugosch K.M."/>
        </authorList>
    </citation>
    <scope>NUCLEOTIDE SEQUENCE</scope>
    <source>
        <strain evidence="3">CAN-66</strain>
        <tissue evidence="3">Leaf</tissue>
    </source>
</reference>
<comment type="caution">
    <text evidence="3">The sequence shown here is derived from an EMBL/GenBank/DDBJ whole genome shotgun (WGS) entry which is preliminary data.</text>
</comment>
<keyword evidence="2" id="KW-0472">Membrane</keyword>
<evidence type="ECO:0000256" key="1">
    <source>
        <dbReference type="SAM" id="MobiDB-lite"/>
    </source>
</evidence>
<feature type="transmembrane region" description="Helical" evidence="2">
    <location>
        <begin position="23"/>
        <end position="46"/>
    </location>
</feature>
<keyword evidence="2" id="KW-1133">Transmembrane helix</keyword>
<evidence type="ECO:0000256" key="2">
    <source>
        <dbReference type="SAM" id="Phobius"/>
    </source>
</evidence>